<dbReference type="Proteomes" id="UP000801864">
    <property type="component" value="Unassembled WGS sequence"/>
</dbReference>
<organism evidence="1 2">
    <name type="scientific">Trichoderma lentiforme</name>
    <dbReference type="NCBI Taxonomy" id="1567552"/>
    <lineage>
        <taxon>Eukaryota</taxon>
        <taxon>Fungi</taxon>
        <taxon>Dikarya</taxon>
        <taxon>Ascomycota</taxon>
        <taxon>Pezizomycotina</taxon>
        <taxon>Sordariomycetes</taxon>
        <taxon>Hypocreomycetidae</taxon>
        <taxon>Hypocreales</taxon>
        <taxon>Hypocreaceae</taxon>
        <taxon>Trichoderma</taxon>
    </lineage>
</organism>
<proteinExistence type="predicted"/>
<reference evidence="1 2" key="1">
    <citation type="submission" date="2018-06" db="EMBL/GenBank/DDBJ databases">
        <title>Genome analysis of cellulolytic fungus Trichoderma lentiforme CFAM-422.</title>
        <authorList>
            <person name="Steindorff A.S."/>
            <person name="Formighieri E.F."/>
            <person name="Midorikawa G.E.O."/>
            <person name="Tamietti M.S."/>
            <person name="Ramos E.Z."/>
            <person name="Silva A.S."/>
            <person name="Bon E.P.S."/>
            <person name="Mendes T.D."/>
            <person name="Damaso M.C.T."/>
            <person name="Favaro L.C.L."/>
        </authorList>
    </citation>
    <scope>NUCLEOTIDE SEQUENCE [LARGE SCALE GENOMIC DNA]</scope>
    <source>
        <strain evidence="1 2">CFAM-422</strain>
    </source>
</reference>
<protein>
    <submittedName>
        <fullName evidence="1">Uncharacterized protein</fullName>
    </submittedName>
</protein>
<dbReference type="EMBL" id="QLNT01000018">
    <property type="protein sequence ID" value="KAF3065706.1"/>
    <property type="molecule type" value="Genomic_DNA"/>
</dbReference>
<dbReference type="AlphaFoldDB" id="A0A9P4X9X0"/>
<evidence type="ECO:0000313" key="2">
    <source>
        <dbReference type="Proteomes" id="UP000801864"/>
    </source>
</evidence>
<evidence type="ECO:0000313" key="1">
    <source>
        <dbReference type="EMBL" id="KAF3065706.1"/>
    </source>
</evidence>
<accession>A0A9P4X9X0</accession>
<keyword evidence="2" id="KW-1185">Reference proteome</keyword>
<name>A0A9P4X9X0_9HYPO</name>
<gene>
    <name evidence="1" type="ORF">CFAM422_009708</name>
</gene>
<comment type="caution">
    <text evidence="1">The sequence shown here is derived from an EMBL/GenBank/DDBJ whole genome shotgun (WGS) entry which is preliminary data.</text>
</comment>
<sequence>MLSTSPPCLQYEPVQAATLLTQQQQHEFVLAGRTPSSRSNSNCPQAIRDRVKEAAYLASVPARADISNRKTQLLLPNFSHDWAEKSNGLPLASKHEYKHDYDDFYLRDDRSIRMAMSTSYTDAVKTQSRMGLAWNSLRKSPFNDHI</sequence>